<evidence type="ECO:0000256" key="8">
    <source>
        <dbReference type="SAM" id="Phobius"/>
    </source>
</evidence>
<keyword evidence="4 10" id="KW-0808">Transferase</keyword>
<keyword evidence="7 8" id="KW-0472">Membrane</keyword>
<feature type="domain" description="Bacterial sugar transferase" evidence="9">
    <location>
        <begin position="24"/>
        <end position="218"/>
    </location>
</feature>
<keyword evidence="5 8" id="KW-0812">Transmembrane</keyword>
<evidence type="ECO:0000313" key="11">
    <source>
        <dbReference type="Proteomes" id="UP001595989"/>
    </source>
</evidence>
<protein>
    <submittedName>
        <fullName evidence="10">Sugar transferase</fullName>
    </submittedName>
</protein>
<evidence type="ECO:0000256" key="4">
    <source>
        <dbReference type="ARBA" id="ARBA00022679"/>
    </source>
</evidence>
<dbReference type="PANTHER" id="PTHR30576">
    <property type="entry name" value="COLANIC BIOSYNTHESIS UDP-GLUCOSE LIPID CARRIER TRANSFERASE"/>
    <property type="match status" value="1"/>
</dbReference>
<evidence type="ECO:0000256" key="1">
    <source>
        <dbReference type="ARBA" id="ARBA00004236"/>
    </source>
</evidence>
<evidence type="ECO:0000313" key="10">
    <source>
        <dbReference type="EMBL" id="MFC4556841.1"/>
    </source>
</evidence>
<dbReference type="Pfam" id="PF02397">
    <property type="entry name" value="Bac_transf"/>
    <property type="match status" value="1"/>
</dbReference>
<dbReference type="InterPro" id="IPR003362">
    <property type="entry name" value="Bact_transf"/>
</dbReference>
<accession>A0ABV9DDS4</accession>
<reference evidence="11" key="1">
    <citation type="journal article" date="2019" name="Int. J. Syst. Evol. Microbiol.">
        <title>The Global Catalogue of Microorganisms (GCM) 10K type strain sequencing project: providing services to taxonomists for standard genome sequencing and annotation.</title>
        <authorList>
            <consortium name="The Broad Institute Genomics Platform"/>
            <consortium name="The Broad Institute Genome Sequencing Center for Infectious Disease"/>
            <person name="Wu L."/>
            <person name="Ma J."/>
        </authorList>
    </citation>
    <scope>NUCLEOTIDE SEQUENCE [LARGE SCALE GENOMIC DNA]</scope>
    <source>
        <strain evidence="11">CGMCC 4.7426</strain>
    </source>
</reference>
<evidence type="ECO:0000256" key="7">
    <source>
        <dbReference type="ARBA" id="ARBA00023136"/>
    </source>
</evidence>
<comment type="caution">
    <text evidence="10">The sequence shown here is derived from an EMBL/GenBank/DDBJ whole genome shotgun (WGS) entry which is preliminary data.</text>
</comment>
<organism evidence="10 11">
    <name type="scientific">Virgibacillus kekensis</name>
    <dbReference type="NCBI Taxonomy" id="202261"/>
    <lineage>
        <taxon>Bacteria</taxon>
        <taxon>Bacillati</taxon>
        <taxon>Bacillota</taxon>
        <taxon>Bacilli</taxon>
        <taxon>Bacillales</taxon>
        <taxon>Bacillaceae</taxon>
        <taxon>Virgibacillus</taxon>
    </lineage>
</organism>
<dbReference type="RefSeq" id="WP_390292774.1">
    <property type="nucleotide sequence ID" value="NZ_JBHSFU010000002.1"/>
</dbReference>
<dbReference type="GO" id="GO:0016740">
    <property type="term" value="F:transferase activity"/>
    <property type="evidence" value="ECO:0007669"/>
    <property type="project" value="UniProtKB-KW"/>
</dbReference>
<feature type="transmembrane region" description="Helical" evidence="8">
    <location>
        <begin position="29"/>
        <end position="51"/>
    </location>
</feature>
<dbReference type="Proteomes" id="UP001595989">
    <property type="component" value="Unassembled WGS sequence"/>
</dbReference>
<comment type="similarity">
    <text evidence="2">Belongs to the bacterial sugar transferase family.</text>
</comment>
<evidence type="ECO:0000256" key="2">
    <source>
        <dbReference type="ARBA" id="ARBA00006464"/>
    </source>
</evidence>
<keyword evidence="11" id="KW-1185">Reference proteome</keyword>
<keyword evidence="6 8" id="KW-1133">Transmembrane helix</keyword>
<evidence type="ECO:0000259" key="9">
    <source>
        <dbReference type="Pfam" id="PF02397"/>
    </source>
</evidence>
<dbReference type="EMBL" id="JBHSFU010000002">
    <property type="protein sequence ID" value="MFC4556841.1"/>
    <property type="molecule type" value="Genomic_DNA"/>
</dbReference>
<proteinExistence type="inferred from homology"/>
<comment type="subcellular location">
    <subcellularLocation>
        <location evidence="1">Cell membrane</location>
    </subcellularLocation>
</comment>
<name>A0ABV9DDS4_9BACI</name>
<sequence length="220" mass="25388">MEIRQSIRSKADLGKHDTLYTITKRVADIVISSAALLIMSPLFIVVSYRILKRDGKPVFEKETVAGKRNRLYTIWRFRTMTIPSKVIRSLPPHPFPEEWSNGVPDSFHFKRSAAQTVTFSGKWIKKYRLENLPALYNVLKGDMSLVGPEPEIAEVVDHYNKHQAVRLMVKPGITGFAQVNGSTNLNHTQKIRDDLFYIEKRSIKFDLIIFSRAIRQIFKQ</sequence>
<evidence type="ECO:0000256" key="3">
    <source>
        <dbReference type="ARBA" id="ARBA00022475"/>
    </source>
</evidence>
<dbReference type="PANTHER" id="PTHR30576:SF4">
    <property type="entry name" value="UNDECAPRENYL-PHOSPHATE GALACTOSE PHOSPHOTRANSFERASE"/>
    <property type="match status" value="1"/>
</dbReference>
<keyword evidence="3" id="KW-1003">Cell membrane</keyword>
<gene>
    <name evidence="10" type="ORF">ACFO3D_01295</name>
</gene>
<evidence type="ECO:0000256" key="5">
    <source>
        <dbReference type="ARBA" id="ARBA00022692"/>
    </source>
</evidence>
<evidence type="ECO:0000256" key="6">
    <source>
        <dbReference type="ARBA" id="ARBA00022989"/>
    </source>
</evidence>